<dbReference type="InterPro" id="IPR054293">
    <property type="entry name" value="DUF7029"/>
</dbReference>
<dbReference type="Pfam" id="PF23865">
    <property type="entry name" value="DUF7223"/>
    <property type="match status" value="1"/>
</dbReference>
<gene>
    <name evidence="5" type="ORF">K461DRAFT_283077</name>
</gene>
<feature type="compositionally biased region" description="Polar residues" evidence="1">
    <location>
        <begin position="645"/>
        <end position="695"/>
    </location>
</feature>
<evidence type="ECO:0000256" key="1">
    <source>
        <dbReference type="SAM" id="MobiDB-lite"/>
    </source>
</evidence>
<feature type="domain" description="DUF7223" evidence="4">
    <location>
        <begin position="393"/>
        <end position="598"/>
    </location>
</feature>
<evidence type="ECO:0000259" key="4">
    <source>
        <dbReference type="Pfam" id="PF23865"/>
    </source>
</evidence>
<dbReference type="EMBL" id="ML996094">
    <property type="protein sequence ID" value="KAF2147938.1"/>
    <property type="molecule type" value="Genomic_DNA"/>
</dbReference>
<evidence type="ECO:0000259" key="3">
    <source>
        <dbReference type="Pfam" id="PF22974"/>
    </source>
</evidence>
<evidence type="ECO:0000313" key="6">
    <source>
        <dbReference type="Proteomes" id="UP000799439"/>
    </source>
</evidence>
<protein>
    <recommendedName>
        <fullName evidence="7">Peptidase A1 domain-containing protein</fullName>
    </recommendedName>
</protein>
<dbReference type="OrthoDB" id="160645at2759"/>
<dbReference type="Pfam" id="PF22974">
    <property type="entry name" value="DUF7029"/>
    <property type="match status" value="1"/>
</dbReference>
<dbReference type="Proteomes" id="UP000799439">
    <property type="component" value="Unassembled WGS sequence"/>
</dbReference>
<name>A0A9P4IPX5_9PEZI</name>
<reference evidence="5" key="1">
    <citation type="journal article" date="2020" name="Stud. Mycol.">
        <title>101 Dothideomycetes genomes: a test case for predicting lifestyles and emergence of pathogens.</title>
        <authorList>
            <person name="Haridas S."/>
            <person name="Albert R."/>
            <person name="Binder M."/>
            <person name="Bloem J."/>
            <person name="Labutti K."/>
            <person name="Salamov A."/>
            <person name="Andreopoulos B."/>
            <person name="Baker S."/>
            <person name="Barry K."/>
            <person name="Bills G."/>
            <person name="Bluhm B."/>
            <person name="Cannon C."/>
            <person name="Castanera R."/>
            <person name="Culley D."/>
            <person name="Daum C."/>
            <person name="Ezra D."/>
            <person name="Gonzalez J."/>
            <person name="Henrissat B."/>
            <person name="Kuo A."/>
            <person name="Liang C."/>
            <person name="Lipzen A."/>
            <person name="Lutzoni F."/>
            <person name="Magnuson J."/>
            <person name="Mondo S."/>
            <person name="Nolan M."/>
            <person name="Ohm R."/>
            <person name="Pangilinan J."/>
            <person name="Park H.-J."/>
            <person name="Ramirez L."/>
            <person name="Alfaro M."/>
            <person name="Sun H."/>
            <person name="Tritt A."/>
            <person name="Yoshinaga Y."/>
            <person name="Zwiers L.-H."/>
            <person name="Turgeon B."/>
            <person name="Goodwin S."/>
            <person name="Spatafora J."/>
            <person name="Crous P."/>
            <person name="Grigoriev I."/>
        </authorList>
    </citation>
    <scope>NUCLEOTIDE SEQUENCE</scope>
    <source>
        <strain evidence="5">CBS 260.36</strain>
    </source>
</reference>
<feature type="region of interest" description="Disordered" evidence="1">
    <location>
        <begin position="633"/>
        <end position="698"/>
    </location>
</feature>
<evidence type="ECO:0000313" key="5">
    <source>
        <dbReference type="EMBL" id="KAF2147938.1"/>
    </source>
</evidence>
<proteinExistence type="predicted"/>
<feature type="chain" id="PRO_5040123589" description="Peptidase A1 domain-containing protein" evidence="2">
    <location>
        <begin position="20"/>
        <end position="955"/>
    </location>
</feature>
<accession>A0A9P4IPX5</accession>
<feature type="signal peptide" evidence="2">
    <location>
        <begin position="1"/>
        <end position="19"/>
    </location>
</feature>
<dbReference type="InterPro" id="IPR055647">
    <property type="entry name" value="DUF7223"/>
</dbReference>
<evidence type="ECO:0000256" key="2">
    <source>
        <dbReference type="SAM" id="SignalP"/>
    </source>
</evidence>
<keyword evidence="6" id="KW-1185">Reference proteome</keyword>
<comment type="caution">
    <text evidence="5">The sequence shown here is derived from an EMBL/GenBank/DDBJ whole genome shotgun (WGS) entry which is preliminary data.</text>
</comment>
<organism evidence="5 6">
    <name type="scientific">Myriangium duriaei CBS 260.36</name>
    <dbReference type="NCBI Taxonomy" id="1168546"/>
    <lineage>
        <taxon>Eukaryota</taxon>
        <taxon>Fungi</taxon>
        <taxon>Dikarya</taxon>
        <taxon>Ascomycota</taxon>
        <taxon>Pezizomycotina</taxon>
        <taxon>Dothideomycetes</taxon>
        <taxon>Dothideomycetidae</taxon>
        <taxon>Myriangiales</taxon>
        <taxon>Myriangiaceae</taxon>
        <taxon>Myriangium</taxon>
    </lineage>
</organism>
<dbReference type="AlphaFoldDB" id="A0A9P4IPX5"/>
<feature type="domain" description="DUF7029" evidence="3">
    <location>
        <begin position="86"/>
        <end position="180"/>
    </location>
</feature>
<sequence length="955" mass="101648">MRLHPFFSVLPFLVGSSLAAPHSHDALVSRTAGEPVRKRVLAPAVHWTVSTGNTQHAAANIQQSVYYTDDGIADPSIEHRFGSTTMNFSIPAVNLDHSDHVSIGSADGQATVTFTNQAAFDAAESTWLAPSELLLLTYQPLCANFDAKDFCYILASNIKFDEASLSAIVDAQSVELRDYVISLTTEWGIYSPDPVASPIAMRKRERRAATSTSACDATDSNGLPTVTLGPNFDARLDKCRGSKPASQFPWYKFAGAVGANQETESEVEKIPHMKGDQGLLKLGLAASAARAKASQIEATATADGSPMETNLAVRHAEEANQMDKRFLGFLFHAIPFNIPGVNAPLSKDFTKDLSFSVPKNRGTDDSPWGKAKLLKKYTKSKSSSGGAVTAEGNVTLYCVDCGASGSAHFYGKASYSVADGLTEGYATANVNLNVGFALGMEINAKFTAKESTELENFGFDPTEYGAIVIGPQITIGADFTFEAEADGKLLAGARFIIQNADARLDFVNTGSSHANGFTPEFVPIFEASGKIGIGAEIGLPLAFSLGIDVLKGKFVKRVGIVERPAIEAKAEFAAEADLTGGRIVVTDGCHGVSTQVNFKNELYADIVGTHYNLIAPYTKNLAKGCIKIGQDTNTTSSSAVSSSVEPTGTPSPTSDGMSSPSATDGSAASVTSADSQATPSNGADPSATESDSGPSATPGAGFVVVEAKYVDTVEAPTIAAEESITHQAFHGYNTTGHNATEYTELVDSSAKYFLAACPDSNIYIQPRTQQGSMANLTCARVFESHRNTSSVVGDGNSRLFHYYSDSMEKLGVSRLRLHKNSAVPKGAVFVAFQSFANVTGTRDKDVNDDSAGSQDYFIARNEHKEPFYPVVCSYKDYAVNPAKMFLVMDPDDGIKTLESEEVQGSITGGEVDTCFVLPMMQPVHETGTAWNNRWGVNQDYEGAAAGKTLDGEENW</sequence>
<keyword evidence="2" id="KW-0732">Signal</keyword>
<evidence type="ECO:0008006" key="7">
    <source>
        <dbReference type="Google" id="ProtNLM"/>
    </source>
</evidence>